<feature type="region of interest" description="Disordered" evidence="1">
    <location>
        <begin position="297"/>
        <end position="325"/>
    </location>
</feature>
<sequence>MAGRGGGRPWGPIRAQTAEAGALAVFLRAQVDASGLTLTEVAEKVHVSKTQVGTYLAGRVPQQAFVTALITVTVPEPRLRERRQAEAVQLLRAALHPAEVARAAVTAVSESAAVELARVRAQQVETYDRLTRSLEQQAELERAANNSAQLVMVLLHMLGTLERRVEKLVAERDQLSARAAQPRLLEQTQEQLARALDQERRAAEELGRAKEKQRQAEELAARVQEQVDQLTDELDRLRAGDLEGGDVSGEQSESEMGAGRGDGASDPVGDDIDRALARAAAVNDADDQTLQRITDQLHEERHDHEEPQGGGRGAEGRDGEPADHVAGGTRRLLILPDNQDNHPSSVADLLERLPFLARKAYGAGRYNEAARLYKFLASRHARLLGADHPHTLNARNQQARSIGRAGDWDLAVELYKAVVADYVRVLGARHGRTLLVRDHHAFNVGRAGDPTLAAGLYARLADDRSYVLGLNHPDTFRAREDHAFNVGEAGDPALAARLFDAITVDRTRIYGADRLETLRARDGLASNVGRAGDPARAAELYGALADVHTRVHGSDHPGTVYALQRQGYWEGQRAGQGGVSN</sequence>
<dbReference type="PANTHER" id="PTHR46082:SF6">
    <property type="entry name" value="AAA+ ATPASE DOMAIN-CONTAINING PROTEIN-RELATED"/>
    <property type="match status" value="1"/>
</dbReference>
<feature type="region of interest" description="Disordered" evidence="1">
    <location>
        <begin position="238"/>
        <end position="270"/>
    </location>
</feature>
<evidence type="ECO:0000313" key="4">
    <source>
        <dbReference type="Proteomes" id="UP001432014"/>
    </source>
</evidence>
<organism evidence="3 4">
    <name type="scientific">Kitasatospora herbaricolor</name>
    <dbReference type="NCBI Taxonomy" id="68217"/>
    <lineage>
        <taxon>Bacteria</taxon>
        <taxon>Bacillati</taxon>
        <taxon>Actinomycetota</taxon>
        <taxon>Actinomycetes</taxon>
        <taxon>Kitasatosporales</taxon>
        <taxon>Streptomycetaceae</taxon>
        <taxon>Kitasatospora</taxon>
    </lineage>
</organism>
<dbReference type="RefSeq" id="WP_329492644.1">
    <property type="nucleotide sequence ID" value="NZ_CP108460.1"/>
</dbReference>
<gene>
    <name evidence="2" type="ORF">OG469_00030</name>
    <name evidence="3" type="ORF">OG469_40990</name>
</gene>
<dbReference type="Pfam" id="PF13560">
    <property type="entry name" value="HTH_31"/>
    <property type="match status" value="1"/>
</dbReference>
<dbReference type="Proteomes" id="UP001432014">
    <property type="component" value="Chromosome"/>
</dbReference>
<protein>
    <submittedName>
        <fullName evidence="3">Helix-turn-helix domain-containing protein</fullName>
    </submittedName>
</protein>
<name>A0ABZ1WKY3_9ACTN</name>
<dbReference type="PANTHER" id="PTHR46082">
    <property type="entry name" value="ATP/GTP-BINDING PROTEIN-RELATED"/>
    <property type="match status" value="1"/>
</dbReference>
<dbReference type="EMBL" id="CP108482">
    <property type="protein sequence ID" value="WUS61320.1"/>
    <property type="molecule type" value="Genomic_DNA"/>
</dbReference>
<proteinExistence type="predicted"/>
<keyword evidence="4" id="KW-1185">Reference proteome</keyword>
<dbReference type="InterPro" id="IPR011990">
    <property type="entry name" value="TPR-like_helical_dom_sf"/>
</dbReference>
<dbReference type="EMBL" id="CP108482">
    <property type="protein sequence ID" value="WUS54026.1"/>
    <property type="molecule type" value="Genomic_DNA"/>
</dbReference>
<feature type="compositionally biased region" description="Basic and acidic residues" evidence="1">
    <location>
        <begin position="314"/>
        <end position="323"/>
    </location>
</feature>
<dbReference type="InterPro" id="IPR053137">
    <property type="entry name" value="NLR-like"/>
</dbReference>
<evidence type="ECO:0000313" key="2">
    <source>
        <dbReference type="EMBL" id="WUS54026.1"/>
    </source>
</evidence>
<feature type="compositionally biased region" description="Basic and acidic residues" evidence="1">
    <location>
        <begin position="297"/>
        <end position="307"/>
    </location>
</feature>
<dbReference type="Pfam" id="PF13374">
    <property type="entry name" value="TPR_10"/>
    <property type="match status" value="2"/>
</dbReference>
<accession>A0ABZ1WKY3</accession>
<dbReference type="Gene3D" id="1.25.40.10">
    <property type="entry name" value="Tetratricopeptide repeat domain"/>
    <property type="match status" value="1"/>
</dbReference>
<reference evidence="3 4" key="1">
    <citation type="submission" date="2022-10" db="EMBL/GenBank/DDBJ databases">
        <title>The complete genomes of actinobacterial strains from the NBC collection.</title>
        <authorList>
            <person name="Joergensen T.S."/>
            <person name="Alvarez Arevalo M."/>
            <person name="Sterndorff E.B."/>
            <person name="Faurdal D."/>
            <person name="Vuksanovic O."/>
            <person name="Mourched A.-S."/>
            <person name="Charusanti P."/>
            <person name="Shaw S."/>
            <person name="Blin K."/>
            <person name="Weber T."/>
        </authorList>
    </citation>
    <scope>NUCLEOTIDE SEQUENCE [LARGE SCALE GENOMIC DNA]</scope>
    <source>
        <strain evidence="3 4">NBC_01247</strain>
    </source>
</reference>
<evidence type="ECO:0000313" key="3">
    <source>
        <dbReference type="EMBL" id="WUS61320.1"/>
    </source>
</evidence>
<dbReference type="SUPFAM" id="SSF48452">
    <property type="entry name" value="TPR-like"/>
    <property type="match status" value="1"/>
</dbReference>
<evidence type="ECO:0000256" key="1">
    <source>
        <dbReference type="SAM" id="MobiDB-lite"/>
    </source>
</evidence>